<dbReference type="AlphaFoldDB" id="A0A9J6BZR9"/>
<dbReference type="Gene3D" id="3.15.10.30">
    <property type="entry name" value="Haemolymph juvenile hormone binding protein"/>
    <property type="match status" value="1"/>
</dbReference>
<reference evidence="2" key="1">
    <citation type="submission" date="2021-03" db="EMBL/GenBank/DDBJ databases">
        <title>Chromosome level genome of the anhydrobiotic midge Polypedilum vanderplanki.</title>
        <authorList>
            <person name="Yoshida Y."/>
            <person name="Kikawada T."/>
            <person name="Gusev O."/>
        </authorList>
    </citation>
    <scope>NUCLEOTIDE SEQUENCE</scope>
    <source>
        <strain evidence="2">NIAS01</strain>
        <tissue evidence="2">Whole body or cell culture</tissue>
    </source>
</reference>
<accession>A0A9J6BZR9</accession>
<dbReference type="EMBL" id="JADBJN010000002">
    <property type="protein sequence ID" value="KAG5674710.1"/>
    <property type="molecule type" value="Genomic_DNA"/>
</dbReference>
<name>A0A9J6BZR9_POLVA</name>
<feature type="chain" id="PRO_5039932551" evidence="1">
    <location>
        <begin position="20"/>
        <end position="236"/>
    </location>
</feature>
<keyword evidence="3" id="KW-1185">Reference proteome</keyword>
<keyword evidence="1" id="KW-0732">Signal</keyword>
<evidence type="ECO:0000313" key="3">
    <source>
        <dbReference type="Proteomes" id="UP001107558"/>
    </source>
</evidence>
<dbReference type="InterPro" id="IPR038606">
    <property type="entry name" value="To_sf"/>
</dbReference>
<dbReference type="PANTHER" id="PTHR11008:SF18">
    <property type="entry name" value="BCDNA.GH05536-RELATED"/>
    <property type="match status" value="1"/>
</dbReference>
<sequence length="236" mass="27296">MKIFVLILIFLNNFLKISADSNDEVVCILGTKSLNNCVKTVMTKRLANLHNPKKPEIYDTIDPFLFDHAKLSFNESDKFHGSFSIKNVLIEGGSKINFKRIAIKRHKMMMKILGVIHIPEINVDGLFKSNLRIDTYLFKSDGNFNGTIEDLHGKFVVSGKFFETDDGLLQFKVENFHIFFIIIDMNIHLYGKQIDDNLSLIIDRIINESWQYVYQDLIARSRFIFGKVLQLKCLVL</sequence>
<dbReference type="SMART" id="SM00700">
    <property type="entry name" value="JHBP"/>
    <property type="match status" value="1"/>
</dbReference>
<gene>
    <name evidence="2" type="ORF">PVAND_004662</name>
</gene>
<dbReference type="Pfam" id="PF06585">
    <property type="entry name" value="JHBP"/>
    <property type="match status" value="1"/>
</dbReference>
<feature type="signal peptide" evidence="1">
    <location>
        <begin position="1"/>
        <end position="19"/>
    </location>
</feature>
<proteinExistence type="predicted"/>
<evidence type="ECO:0000256" key="1">
    <source>
        <dbReference type="SAM" id="SignalP"/>
    </source>
</evidence>
<dbReference type="GO" id="GO:0005615">
    <property type="term" value="C:extracellular space"/>
    <property type="evidence" value="ECO:0007669"/>
    <property type="project" value="TreeGrafter"/>
</dbReference>
<evidence type="ECO:0000313" key="2">
    <source>
        <dbReference type="EMBL" id="KAG5674710.1"/>
    </source>
</evidence>
<dbReference type="Proteomes" id="UP001107558">
    <property type="component" value="Chromosome 2"/>
</dbReference>
<protein>
    <submittedName>
        <fullName evidence="2">Uncharacterized protein</fullName>
    </submittedName>
</protein>
<comment type="caution">
    <text evidence="2">The sequence shown here is derived from an EMBL/GenBank/DDBJ whole genome shotgun (WGS) entry which is preliminary data.</text>
</comment>
<dbReference type="InterPro" id="IPR010562">
    <property type="entry name" value="Haemolymph_juvenile_hormone-bd"/>
</dbReference>
<dbReference type="PANTHER" id="PTHR11008">
    <property type="entry name" value="PROTEIN TAKEOUT-LIKE PROTEIN"/>
    <property type="match status" value="1"/>
</dbReference>
<organism evidence="2 3">
    <name type="scientific">Polypedilum vanderplanki</name>
    <name type="common">Sleeping chironomid midge</name>
    <dbReference type="NCBI Taxonomy" id="319348"/>
    <lineage>
        <taxon>Eukaryota</taxon>
        <taxon>Metazoa</taxon>
        <taxon>Ecdysozoa</taxon>
        <taxon>Arthropoda</taxon>
        <taxon>Hexapoda</taxon>
        <taxon>Insecta</taxon>
        <taxon>Pterygota</taxon>
        <taxon>Neoptera</taxon>
        <taxon>Endopterygota</taxon>
        <taxon>Diptera</taxon>
        <taxon>Nematocera</taxon>
        <taxon>Chironomoidea</taxon>
        <taxon>Chironomidae</taxon>
        <taxon>Chironominae</taxon>
        <taxon>Polypedilum</taxon>
        <taxon>Polypedilum</taxon>
    </lineage>
</organism>